<keyword evidence="4" id="KW-0560">Oxidoreductase</keyword>
<keyword evidence="7" id="KW-1185">Reference proteome</keyword>
<dbReference type="VEuPathDB" id="FungiDB:ATEG_02196"/>
<dbReference type="GO" id="GO:0019287">
    <property type="term" value="P:isopentenyl diphosphate biosynthetic process, mevalonate pathway"/>
    <property type="evidence" value="ECO:0007669"/>
    <property type="project" value="UniProtKB-UniPathway"/>
</dbReference>
<keyword evidence="3" id="KW-0274">FAD</keyword>
<dbReference type="InterPro" id="IPR006094">
    <property type="entry name" value="Oxid_FAD_bind_N"/>
</dbReference>
<dbReference type="InterPro" id="IPR036318">
    <property type="entry name" value="FAD-bd_PCMH-like_sf"/>
</dbReference>
<proteinExistence type="inferred from homology"/>
<dbReference type="UniPathway" id="UPA00057">
    <property type="reaction ID" value="UER00099"/>
</dbReference>
<dbReference type="InterPro" id="IPR050416">
    <property type="entry name" value="FAD-linked_Oxidoreductase"/>
</dbReference>
<dbReference type="PANTHER" id="PTHR42973:SF25">
    <property type="entry name" value="PHOSPHOMEVALONATE KINASE"/>
    <property type="match status" value="1"/>
</dbReference>
<accession>A0A5M3YU03</accession>
<dbReference type="InterPro" id="IPR016169">
    <property type="entry name" value="FAD-bd_PCMH_sub2"/>
</dbReference>
<name>A0A5M3YU03_ASPTE</name>
<dbReference type="Gene3D" id="3.40.462.20">
    <property type="match status" value="1"/>
</dbReference>
<dbReference type="InterPro" id="IPR029063">
    <property type="entry name" value="SAM-dependent_MTases_sf"/>
</dbReference>
<dbReference type="AlphaFoldDB" id="A0A5M3YU03"/>
<dbReference type="GO" id="GO:0005737">
    <property type="term" value="C:cytoplasm"/>
    <property type="evidence" value="ECO:0007669"/>
    <property type="project" value="InterPro"/>
</dbReference>
<dbReference type="InterPro" id="IPR029057">
    <property type="entry name" value="PRTase-like"/>
</dbReference>
<dbReference type="CDD" id="cd06223">
    <property type="entry name" value="PRTases_typeI"/>
    <property type="match status" value="1"/>
</dbReference>
<reference evidence="6 7" key="1">
    <citation type="submission" date="2020-01" db="EMBL/GenBank/DDBJ databases">
        <title>Aspergillus terreus IFO 6365 whole genome shotgun sequence.</title>
        <authorList>
            <person name="Kanamasa S."/>
            <person name="Takahashi H."/>
        </authorList>
    </citation>
    <scope>NUCLEOTIDE SEQUENCE [LARGE SCALE GENOMIC DNA]</scope>
    <source>
        <strain evidence="6 7">IFO 6365</strain>
    </source>
</reference>
<dbReference type="InterPro" id="IPR016166">
    <property type="entry name" value="FAD-bd_PCMH"/>
</dbReference>
<dbReference type="Gene3D" id="3.40.50.2020">
    <property type="match status" value="1"/>
</dbReference>
<evidence type="ECO:0000256" key="1">
    <source>
        <dbReference type="ARBA" id="ARBA00005466"/>
    </source>
</evidence>
<dbReference type="InterPro" id="IPR000836">
    <property type="entry name" value="PRTase_dom"/>
</dbReference>
<sequence length="1150" mass="125017">MANIETLKRTLRQKATAIGISLSDEQYCAGFEPFVQGSGWVIYQDFIIPQLTKLLMPLFSSQAHVSVLEIGPGPKSVLGHLPGSLRRKIKRYTAFEPNIVFATAMDQWLCSNLKGEPPFPCLDRCPKLHRVPFSLQGHMEGNAADGPHEVDEKYDVILFCHSMYGLNPKAKFIERALELLVEQAEEAMVAVFHRDGTAFGRLVCHRTASFPTAEIGVPNNDNALDKFASFVAGFGLQDTEQDEATKIDWRETCRALGRRSEAQPSHLFFSAPDRMVAFTRHSTALPALTAQVPALETVQVKNWEARLCHPASVVRPTEIRQVQSCVQWALKHKTGLTVIGGSHSGHCLGPSIVAMDMTAFNKIHICQSKNEEAGLALDRTSLVVAEAGCKAGDIVRKSIEAGVTVPLGARPSTGAGLWLQGGIGHLARLHGLTCDAIVGVVAVSVKTSQVLCIGDVPNEHCPIGAVRPENQMDLLWAAKGAGTNIGIIISVTFRAVAAPTYLVRDWVVPLRDDQDAQLQLASFGETLACTLPVNCSADAYLYSEDGSTHLGVTLFECFTPGDGLKPLSSLSLPMGAVVGSDQTLKTMDGVEVFDADMYVSRMHGGHGGSKTSSFKRCLFLKDIREPNVTEILVRAIGTRPSALCYLHLLHGGGAVDSVAIDATAFGCRGWQYACIVTGVWSRSDDRTETARDVVQWVYRVAANLLPLSCGVYSADLGPDPRDVPLAAKAFGPNLRRLACLKQAADPANVLAYTCPLPLPKASAAQKLIILVTGECGVGKDYCADVWVSVFTNATQRHLVARAVSISEVTKREYAATTGADLERLLRDRAYKEQHRSKLTDFFQDQVRQRPRLPEEHFLDVVHDAVDVDVLLITGMRDEAPVATLSHLVPASRVLEVYIRTSDEIRKVRRQGGGDNNDVHPTVLDHSPSLIFENDQTGEEEAKRFAETYLLPFFGDDLQRLAQMVGRVSDFPSPGIEFHHILNIAQQPDGLALCASLLQSHFRGDWNNVDMIACCEAGGFVFAPVLASRVDVPLALIREAGKLPPPTVSVSRSASHISASATASKLSKETRIEISSETIPRGASVVIIDDVLATGNTLLAVLRLLEKAEVCTDRIRIIVVAEFPVHHGRGLLRNHGFGRVDIQSLLVFDGA</sequence>
<dbReference type="SUPFAM" id="SSF56176">
    <property type="entry name" value="FAD-binding/transporter-associated domain-like"/>
    <property type="match status" value="1"/>
</dbReference>
<comment type="similarity">
    <text evidence="1">Belongs to the oxygen-dependent FAD-linked oxidoreductase family.</text>
</comment>
<dbReference type="Proteomes" id="UP000452235">
    <property type="component" value="Unassembled WGS sequence"/>
</dbReference>
<protein>
    <submittedName>
        <fullName evidence="6">Phosphoribosyl transferase domain protein</fullName>
    </submittedName>
</protein>
<keyword evidence="2" id="KW-0285">Flavoprotein</keyword>
<evidence type="ECO:0000256" key="2">
    <source>
        <dbReference type="ARBA" id="ARBA00022630"/>
    </source>
</evidence>
<evidence type="ECO:0000256" key="3">
    <source>
        <dbReference type="ARBA" id="ARBA00022827"/>
    </source>
</evidence>
<dbReference type="InterPro" id="IPR027417">
    <property type="entry name" value="P-loop_NTPase"/>
</dbReference>
<dbReference type="Gene3D" id="3.40.50.300">
    <property type="entry name" value="P-loop containing nucleotide triphosphate hydrolases"/>
    <property type="match status" value="1"/>
</dbReference>
<dbReference type="GO" id="GO:0071949">
    <property type="term" value="F:FAD binding"/>
    <property type="evidence" value="ECO:0007669"/>
    <property type="project" value="InterPro"/>
</dbReference>
<dbReference type="GO" id="GO:0016491">
    <property type="term" value="F:oxidoreductase activity"/>
    <property type="evidence" value="ECO:0007669"/>
    <property type="project" value="UniProtKB-KW"/>
</dbReference>
<dbReference type="Pfam" id="PF04275">
    <property type="entry name" value="P-mevalo_kinase"/>
    <property type="match status" value="1"/>
</dbReference>
<dbReference type="Pfam" id="PF00156">
    <property type="entry name" value="Pribosyltran"/>
    <property type="match status" value="1"/>
</dbReference>
<evidence type="ECO:0000313" key="6">
    <source>
        <dbReference type="EMBL" id="GFF13180.1"/>
    </source>
</evidence>
<dbReference type="InterPro" id="IPR005919">
    <property type="entry name" value="Pmev_kin_anim"/>
</dbReference>
<dbReference type="SUPFAM" id="SSF53271">
    <property type="entry name" value="PRTase-like"/>
    <property type="match status" value="1"/>
</dbReference>
<dbReference type="OrthoDB" id="363185at2759"/>
<dbReference type="PANTHER" id="PTHR42973">
    <property type="entry name" value="BINDING OXIDOREDUCTASE, PUTATIVE (AFU_ORTHOLOGUE AFUA_1G17690)-RELATED"/>
    <property type="match status" value="1"/>
</dbReference>
<dbReference type="GO" id="GO:0004631">
    <property type="term" value="F:phosphomevalonate kinase activity"/>
    <property type="evidence" value="ECO:0007669"/>
    <property type="project" value="InterPro"/>
</dbReference>
<keyword evidence="6" id="KW-0808">Transferase</keyword>
<dbReference type="Gene3D" id="3.40.50.150">
    <property type="entry name" value="Vaccinia Virus protein VP39"/>
    <property type="match status" value="1"/>
</dbReference>
<dbReference type="Pfam" id="PF01565">
    <property type="entry name" value="FAD_binding_4"/>
    <property type="match status" value="1"/>
</dbReference>
<evidence type="ECO:0000259" key="5">
    <source>
        <dbReference type="PROSITE" id="PS51387"/>
    </source>
</evidence>
<feature type="domain" description="FAD-binding PCMH-type" evidence="5">
    <location>
        <begin position="306"/>
        <end position="498"/>
    </location>
</feature>
<evidence type="ECO:0000313" key="7">
    <source>
        <dbReference type="Proteomes" id="UP000452235"/>
    </source>
</evidence>
<dbReference type="PROSITE" id="PS51387">
    <property type="entry name" value="FAD_PCMH"/>
    <property type="match status" value="1"/>
</dbReference>
<comment type="caution">
    <text evidence="6">The sequence shown here is derived from an EMBL/GenBank/DDBJ whole genome shotgun (WGS) entry which is preliminary data.</text>
</comment>
<dbReference type="GO" id="GO:0006695">
    <property type="term" value="P:cholesterol biosynthetic process"/>
    <property type="evidence" value="ECO:0007669"/>
    <property type="project" value="InterPro"/>
</dbReference>
<organism evidence="6 7">
    <name type="scientific">Aspergillus terreus</name>
    <dbReference type="NCBI Taxonomy" id="33178"/>
    <lineage>
        <taxon>Eukaryota</taxon>
        <taxon>Fungi</taxon>
        <taxon>Dikarya</taxon>
        <taxon>Ascomycota</taxon>
        <taxon>Pezizomycotina</taxon>
        <taxon>Eurotiomycetes</taxon>
        <taxon>Eurotiomycetidae</taxon>
        <taxon>Eurotiales</taxon>
        <taxon>Aspergillaceae</taxon>
        <taxon>Aspergillus</taxon>
        <taxon>Aspergillus subgen. Circumdati</taxon>
    </lineage>
</organism>
<dbReference type="EMBL" id="BLJY01000002">
    <property type="protein sequence ID" value="GFF13180.1"/>
    <property type="molecule type" value="Genomic_DNA"/>
</dbReference>
<dbReference type="Gene3D" id="3.30.465.10">
    <property type="match status" value="1"/>
</dbReference>
<evidence type="ECO:0000256" key="4">
    <source>
        <dbReference type="ARBA" id="ARBA00023002"/>
    </source>
</evidence>
<gene>
    <name evidence="6" type="ORF">ATEIFO6365_0002029000</name>
</gene>